<dbReference type="EMBL" id="LUEZ02000090">
    <property type="protein sequence ID" value="RDB18734.1"/>
    <property type="molecule type" value="Genomic_DNA"/>
</dbReference>
<proteinExistence type="predicted"/>
<keyword evidence="2" id="KW-1185">Reference proteome</keyword>
<protein>
    <submittedName>
        <fullName evidence="1">Uncharacterized protein</fullName>
    </submittedName>
</protein>
<sequence>MFISLIFFVPDKNISRGASALSPSRKTVAITNLKDGIDWYDVERRKYTRTTVYNIGSKYIVEIHFIGENAIVAGHSGGALILATPLHRRNPGRFKFLAGMGIPKKQVLTSISQTAGIHNGRYVIIACSNAVGKPETIEKCVTVVYEKQVMDEQGRGAHQTSIFSQALVIGASSIIALYDAVRWLVIPSPAPSIADLRMRERTTLTVTREAIDTDNTLNGGNMELPYKQGLWILATFDVVIGAMFLWDRWDRGRVQTGQVDRQVEDDRPPVE</sequence>
<accession>A0A369JH54</accession>
<evidence type="ECO:0000313" key="1">
    <source>
        <dbReference type="EMBL" id="RDB18734.1"/>
    </source>
</evidence>
<comment type="caution">
    <text evidence="1">The sequence shown here is derived from an EMBL/GenBank/DDBJ whole genome shotgun (WGS) entry which is preliminary data.</text>
</comment>
<name>A0A369JH54_HYPMA</name>
<evidence type="ECO:0000313" key="2">
    <source>
        <dbReference type="Proteomes" id="UP000076154"/>
    </source>
</evidence>
<reference evidence="1" key="1">
    <citation type="submission" date="2018-04" db="EMBL/GenBank/DDBJ databases">
        <title>Whole genome sequencing of Hypsizygus marmoreus.</title>
        <authorList>
            <person name="Choi I.-G."/>
            <person name="Min B."/>
            <person name="Kim J.-G."/>
            <person name="Kim S."/>
            <person name="Oh Y.-L."/>
            <person name="Kong W.-S."/>
            <person name="Park H."/>
            <person name="Jeong J."/>
            <person name="Song E.-S."/>
        </authorList>
    </citation>
    <scope>NUCLEOTIDE SEQUENCE [LARGE SCALE GENOMIC DNA]</scope>
    <source>
        <strain evidence="1">51987-8</strain>
    </source>
</reference>
<gene>
    <name evidence="1" type="ORF">Hypma_014669</name>
</gene>
<dbReference type="Proteomes" id="UP000076154">
    <property type="component" value="Unassembled WGS sequence"/>
</dbReference>
<dbReference type="OrthoDB" id="3238562at2759"/>
<organism evidence="1 2">
    <name type="scientific">Hypsizygus marmoreus</name>
    <name type="common">White beech mushroom</name>
    <name type="synonym">Agaricus marmoreus</name>
    <dbReference type="NCBI Taxonomy" id="39966"/>
    <lineage>
        <taxon>Eukaryota</taxon>
        <taxon>Fungi</taxon>
        <taxon>Dikarya</taxon>
        <taxon>Basidiomycota</taxon>
        <taxon>Agaricomycotina</taxon>
        <taxon>Agaricomycetes</taxon>
        <taxon>Agaricomycetidae</taxon>
        <taxon>Agaricales</taxon>
        <taxon>Tricholomatineae</taxon>
        <taxon>Lyophyllaceae</taxon>
        <taxon>Hypsizygus</taxon>
    </lineage>
</organism>
<dbReference type="InParanoid" id="A0A369JH54"/>
<dbReference type="AlphaFoldDB" id="A0A369JH54"/>